<accession>A0A2M7TP46</accession>
<sequence>KLTNFPDSHGKEKELLTLVSKLGPKISIVTDGPEGSLAYDGQKFLKCGIYPQEVIERTGAGDAFGSGMLSALIKGKPLEEALIWGTVNSASVVSFVGAQKGLLKESEMADWIERAKSSGVKVEEF</sequence>
<dbReference type="AlphaFoldDB" id="A0A2M7TP46"/>
<dbReference type="InterPro" id="IPR052700">
    <property type="entry name" value="Carb_kinase_PfkB-like"/>
</dbReference>
<dbReference type="Pfam" id="PF00294">
    <property type="entry name" value="PfkB"/>
    <property type="match status" value="1"/>
</dbReference>
<protein>
    <recommendedName>
        <fullName evidence="4">Carbohydrate kinase PfkB domain-containing protein</fullName>
    </recommendedName>
</protein>
<keyword evidence="2" id="KW-0808">Transferase</keyword>
<evidence type="ECO:0000256" key="2">
    <source>
        <dbReference type="ARBA" id="ARBA00022679"/>
    </source>
</evidence>
<evidence type="ECO:0000313" key="5">
    <source>
        <dbReference type="EMBL" id="PIZ49886.1"/>
    </source>
</evidence>
<proteinExistence type="inferred from homology"/>
<keyword evidence="3" id="KW-0418">Kinase</keyword>
<dbReference type="GO" id="GO:0016301">
    <property type="term" value="F:kinase activity"/>
    <property type="evidence" value="ECO:0007669"/>
    <property type="project" value="UniProtKB-KW"/>
</dbReference>
<comment type="caution">
    <text evidence="5">The sequence shown here is derived from an EMBL/GenBank/DDBJ whole genome shotgun (WGS) entry which is preliminary data.</text>
</comment>
<organism evidence="5 6">
    <name type="scientific">Candidatus Woesebacteria bacterium CG_4_10_14_0_2_um_filter_39_14</name>
    <dbReference type="NCBI Taxonomy" id="1975054"/>
    <lineage>
        <taxon>Bacteria</taxon>
        <taxon>Candidatus Woeseibacteriota</taxon>
    </lineage>
</organism>
<dbReference type="EMBL" id="PFNO01000029">
    <property type="protein sequence ID" value="PIZ49886.1"/>
    <property type="molecule type" value="Genomic_DNA"/>
</dbReference>
<feature type="non-terminal residue" evidence="5">
    <location>
        <position position="1"/>
    </location>
</feature>
<comment type="similarity">
    <text evidence="1">Belongs to the carbohydrate kinase PfkB family.</text>
</comment>
<dbReference type="SUPFAM" id="SSF53613">
    <property type="entry name" value="Ribokinase-like"/>
    <property type="match status" value="1"/>
</dbReference>
<evidence type="ECO:0000256" key="3">
    <source>
        <dbReference type="ARBA" id="ARBA00022777"/>
    </source>
</evidence>
<dbReference type="Gene3D" id="3.40.1190.20">
    <property type="match status" value="1"/>
</dbReference>
<evidence type="ECO:0000313" key="6">
    <source>
        <dbReference type="Proteomes" id="UP000229753"/>
    </source>
</evidence>
<dbReference type="InterPro" id="IPR029056">
    <property type="entry name" value="Ribokinase-like"/>
</dbReference>
<name>A0A2M7TP46_9BACT</name>
<gene>
    <name evidence="5" type="ORF">COY29_00885</name>
</gene>
<dbReference type="InterPro" id="IPR011611">
    <property type="entry name" value="PfkB_dom"/>
</dbReference>
<dbReference type="Proteomes" id="UP000229753">
    <property type="component" value="Unassembled WGS sequence"/>
</dbReference>
<evidence type="ECO:0000259" key="4">
    <source>
        <dbReference type="Pfam" id="PF00294"/>
    </source>
</evidence>
<reference evidence="6" key="1">
    <citation type="submission" date="2017-09" db="EMBL/GenBank/DDBJ databases">
        <title>Depth-based differentiation of microbial function through sediment-hosted aquifers and enrichment of novel symbionts in the deep terrestrial subsurface.</title>
        <authorList>
            <person name="Probst A.J."/>
            <person name="Ladd B."/>
            <person name="Jarett J.K."/>
            <person name="Geller-Mcgrath D.E."/>
            <person name="Sieber C.M.K."/>
            <person name="Emerson J.B."/>
            <person name="Anantharaman K."/>
            <person name="Thomas B.C."/>
            <person name="Malmstrom R."/>
            <person name="Stieglmeier M."/>
            <person name="Klingl A."/>
            <person name="Woyke T."/>
            <person name="Ryan C.M."/>
            <person name="Banfield J.F."/>
        </authorList>
    </citation>
    <scope>NUCLEOTIDE SEQUENCE [LARGE SCALE GENOMIC DNA]</scope>
</reference>
<evidence type="ECO:0000256" key="1">
    <source>
        <dbReference type="ARBA" id="ARBA00010688"/>
    </source>
</evidence>
<feature type="domain" description="Carbohydrate kinase PfkB" evidence="4">
    <location>
        <begin position="10"/>
        <end position="101"/>
    </location>
</feature>
<dbReference type="PANTHER" id="PTHR43320">
    <property type="entry name" value="SUGAR KINASE"/>
    <property type="match status" value="1"/>
</dbReference>